<reference evidence="4" key="1">
    <citation type="submission" date="2025-08" db="UniProtKB">
        <authorList>
            <consortium name="RefSeq"/>
        </authorList>
    </citation>
    <scope>IDENTIFICATION</scope>
    <source>
        <tissue evidence="4">Seedling</tissue>
    </source>
</reference>
<feature type="domain" description="AB hydrolase-1" evidence="2">
    <location>
        <begin position="29"/>
        <end position="258"/>
    </location>
</feature>
<organism evidence="3 4">
    <name type="scientific">Ziziphus jujuba</name>
    <name type="common">Chinese jujube</name>
    <name type="synonym">Ziziphus sativa</name>
    <dbReference type="NCBI Taxonomy" id="326968"/>
    <lineage>
        <taxon>Eukaryota</taxon>
        <taxon>Viridiplantae</taxon>
        <taxon>Streptophyta</taxon>
        <taxon>Embryophyta</taxon>
        <taxon>Tracheophyta</taxon>
        <taxon>Spermatophyta</taxon>
        <taxon>Magnoliopsida</taxon>
        <taxon>eudicotyledons</taxon>
        <taxon>Gunneridae</taxon>
        <taxon>Pentapetalae</taxon>
        <taxon>rosids</taxon>
        <taxon>fabids</taxon>
        <taxon>Rosales</taxon>
        <taxon>Rhamnaceae</taxon>
        <taxon>Paliureae</taxon>
        <taxon>Ziziphus</taxon>
    </lineage>
</organism>
<dbReference type="InterPro" id="IPR000073">
    <property type="entry name" value="AB_hydrolase_1"/>
</dbReference>
<keyword evidence="3" id="KW-1185">Reference proteome</keyword>
<evidence type="ECO:0000256" key="1">
    <source>
        <dbReference type="ARBA" id="ARBA00008645"/>
    </source>
</evidence>
<accession>A0ABM3I5V5</accession>
<dbReference type="Gene3D" id="3.40.50.1820">
    <property type="entry name" value="alpha/beta hydrolase"/>
    <property type="match status" value="1"/>
</dbReference>
<evidence type="ECO:0000259" key="2">
    <source>
        <dbReference type="Pfam" id="PF12697"/>
    </source>
</evidence>
<gene>
    <name evidence="4" type="primary">LOC125419411</name>
</gene>
<dbReference type="GeneID" id="125419411"/>
<dbReference type="RefSeq" id="XP_048321212.2">
    <property type="nucleotide sequence ID" value="XM_048465255.2"/>
</dbReference>
<sequence>MDTICRSYGREGIAKALNAHVYGNGTQALVLAHGFGSDQTEWHYLVPYFAYFFKVVVFDLVFSANVNPKFYDPNKYSNFNEYAQDLVCLLDQLNVNNSIYMGHSMSAMIGCLAATKRPELFHHLILLSGSPRYLNTAGYNGGFERWEVDEIFKEMGENFTSWVQSFVPSAIGVNSTSAISEFGHSLGRMNPKIALSVAKTVFLSDLRTLLPQVLHPSTIIQSEKDRIVPESVAFYMKSKLGGHANVNILKTQGHLPQLTAYPLLLEVLKSVLHINK</sequence>
<dbReference type="Proteomes" id="UP001652623">
    <property type="component" value="Chromosome 11"/>
</dbReference>
<proteinExistence type="inferred from homology"/>
<evidence type="ECO:0000313" key="4">
    <source>
        <dbReference type="RefSeq" id="XP_048321212.2"/>
    </source>
</evidence>
<dbReference type="SUPFAM" id="SSF53474">
    <property type="entry name" value="alpha/beta-Hydrolases"/>
    <property type="match status" value="1"/>
</dbReference>
<comment type="similarity">
    <text evidence="1">Belongs to the AB hydrolase superfamily.</text>
</comment>
<dbReference type="PANTHER" id="PTHR43039">
    <property type="entry name" value="ESTERASE-RELATED"/>
    <property type="match status" value="1"/>
</dbReference>
<evidence type="ECO:0000313" key="3">
    <source>
        <dbReference type="Proteomes" id="UP001652623"/>
    </source>
</evidence>
<dbReference type="InterPro" id="IPR029058">
    <property type="entry name" value="AB_hydrolase_fold"/>
</dbReference>
<name>A0ABM3I5V5_ZIZJJ</name>
<dbReference type="Pfam" id="PF12697">
    <property type="entry name" value="Abhydrolase_6"/>
    <property type="match status" value="1"/>
</dbReference>
<protein>
    <submittedName>
        <fullName evidence="4">Strigolactone esterase D14</fullName>
    </submittedName>
</protein>